<sequence length="718" mass="78044">MHATLTSAAIKSNRVSYPPLLVPRPQGPVFVMKYVALLSGGKDSCYNLLHCARNGHELVASASLGPEQGKEELDSYLYQTVGQDAIEFVGRALDVPLYRRVISGAAVEQGGEYGGRDPSRSGGISGDETEDLYELLSTVKTNHPDVGGVSVGAILSNYQRVRVEHVCRRLGLTPLCYLWQRDQEELLSEMIEAGMEAVLIKVAGIGLTTKHLGKTLAQMQPTLLKLNVLYGSHICGEGGEYETLTLDCPLFKSRINLDEVETVVHSDNDFATVAYLRVKKASLQPKTSGALDVTIPPVLAETFSIVRDVVSSHLSPRCDGGRDAPEPLKSPLCRRAESRKIGPWVAVTNVQRDLGERPRDLSIEDEVRECFETLQACLAKHSLTLANCANINIFLSSMDLFARVNAVYGTYFGISPPARACVAVDLPAPLRVRLDCIAYAERTPSERQALHVQGLSYWAPANIGPYSQAIIADERVFISGQIGLIPSSLTLPSPQSLAFEAALSFQHVHRVVEALKNNSGGGWKGHMQGIVYWLVHQEDVEPIRAASAQHEEDVHAPTLFVVVPELPKGALIEKQVLVHTGQCDIADDDDGTLVRRFVEPSFEQGVHESQDSSFHWEVSAFTETPSKVALICGKGDASGLPSHLRTISPLQSLQAEALSLRLFYKVSAPEDAAHAAATSITTSLGFPITPIPCGNIASRNGDDWDYAILAICTSTQER</sequence>
<evidence type="ECO:0000256" key="4">
    <source>
        <dbReference type="ARBA" id="ARBA00022598"/>
    </source>
</evidence>
<dbReference type="CDD" id="cd06155">
    <property type="entry name" value="eu_AANH_C_1"/>
    <property type="match status" value="1"/>
</dbReference>
<dbReference type="InterPro" id="IPR006175">
    <property type="entry name" value="YjgF/YER057c/UK114"/>
</dbReference>
<dbReference type="Gene3D" id="3.40.50.620">
    <property type="entry name" value="HUPs"/>
    <property type="match status" value="1"/>
</dbReference>
<dbReference type="InterPro" id="IPR002761">
    <property type="entry name" value="Diphthami_syn_dom"/>
</dbReference>
<evidence type="ECO:0000256" key="2">
    <source>
        <dbReference type="ARBA" id="ARBA00012089"/>
    </source>
</evidence>
<dbReference type="Gene3D" id="3.90.1490.10">
    <property type="entry name" value="putative n-type atp pyrophosphatase, domain 2"/>
    <property type="match status" value="1"/>
</dbReference>
<dbReference type="FunFam" id="3.90.1490.10:FF:000001">
    <property type="entry name" value="Diphthine--ammonia ligase"/>
    <property type="match status" value="1"/>
</dbReference>
<keyword evidence="12" id="KW-1185">Reference proteome</keyword>
<dbReference type="PANTHER" id="PTHR12196">
    <property type="entry name" value="DOMAIN OF UNKNOWN FUNCTION 71 DUF71 -CONTAINING PROTEIN"/>
    <property type="match status" value="1"/>
</dbReference>
<evidence type="ECO:0000313" key="11">
    <source>
        <dbReference type="EMBL" id="RDX55527.1"/>
    </source>
</evidence>
<dbReference type="EC" id="6.3.1.14" evidence="2"/>
<dbReference type="GO" id="GO:0017183">
    <property type="term" value="P:protein histidyl modification to diphthamide"/>
    <property type="evidence" value="ECO:0007669"/>
    <property type="project" value="TreeGrafter"/>
</dbReference>
<dbReference type="GO" id="GO:0005524">
    <property type="term" value="F:ATP binding"/>
    <property type="evidence" value="ECO:0007669"/>
    <property type="project" value="UniProtKB-KW"/>
</dbReference>
<accession>A0A371DSK5</accession>
<organism evidence="11 12">
    <name type="scientific">Lentinus brumalis</name>
    <dbReference type="NCBI Taxonomy" id="2498619"/>
    <lineage>
        <taxon>Eukaryota</taxon>
        <taxon>Fungi</taxon>
        <taxon>Dikarya</taxon>
        <taxon>Basidiomycota</taxon>
        <taxon>Agaricomycotina</taxon>
        <taxon>Agaricomycetes</taxon>
        <taxon>Polyporales</taxon>
        <taxon>Polyporaceae</taxon>
        <taxon>Lentinus</taxon>
    </lineage>
</organism>
<reference evidence="11 12" key="1">
    <citation type="journal article" date="2018" name="Biotechnol. Biofuels">
        <title>Integrative visual omics of the white-rot fungus Polyporus brumalis exposes the biotechnological potential of its oxidative enzymes for delignifying raw plant biomass.</title>
        <authorList>
            <person name="Miyauchi S."/>
            <person name="Rancon A."/>
            <person name="Drula E."/>
            <person name="Hage H."/>
            <person name="Chaduli D."/>
            <person name="Favel A."/>
            <person name="Grisel S."/>
            <person name="Henrissat B."/>
            <person name="Herpoel-Gimbert I."/>
            <person name="Ruiz-Duenas F.J."/>
            <person name="Chevret D."/>
            <person name="Hainaut M."/>
            <person name="Lin J."/>
            <person name="Wang M."/>
            <person name="Pangilinan J."/>
            <person name="Lipzen A."/>
            <person name="Lesage-Meessen L."/>
            <person name="Navarro D."/>
            <person name="Riley R."/>
            <person name="Grigoriev I.V."/>
            <person name="Zhou S."/>
            <person name="Raouche S."/>
            <person name="Rosso M.N."/>
        </authorList>
    </citation>
    <scope>NUCLEOTIDE SEQUENCE [LARGE SCALE GENOMIC DNA]</scope>
    <source>
        <strain evidence="11 12">BRFM 1820</strain>
    </source>
</reference>
<comment type="pathway">
    <text evidence="1">Protein modification; peptidyl-diphthamide biosynthesis.</text>
</comment>
<dbReference type="CDD" id="cd06156">
    <property type="entry name" value="eu_AANH_C_2"/>
    <property type="match status" value="1"/>
</dbReference>
<keyword evidence="6" id="KW-0067">ATP-binding</keyword>
<keyword evidence="4" id="KW-0436">Ligase</keyword>
<dbReference type="Gene3D" id="3.30.1330.40">
    <property type="entry name" value="RutC-like"/>
    <property type="match status" value="2"/>
</dbReference>
<protein>
    <recommendedName>
        <fullName evidence="3">Diphthine--ammonia ligase</fullName>
        <ecNumber evidence="2">6.3.1.14</ecNumber>
    </recommendedName>
    <alternativeName>
        <fullName evidence="7">Diphthamide synthase</fullName>
    </alternativeName>
    <alternativeName>
        <fullName evidence="8">Diphthamide synthetase</fullName>
    </alternativeName>
</protein>
<evidence type="ECO:0000256" key="1">
    <source>
        <dbReference type="ARBA" id="ARBA00005156"/>
    </source>
</evidence>
<evidence type="ECO:0000256" key="9">
    <source>
        <dbReference type="ARBA" id="ARBA00048108"/>
    </source>
</evidence>
<dbReference type="NCBIfam" id="TIGR00290">
    <property type="entry name" value="MJ0570_dom"/>
    <property type="match status" value="1"/>
</dbReference>
<dbReference type="SUPFAM" id="SSF52402">
    <property type="entry name" value="Adenine nucleotide alpha hydrolases-like"/>
    <property type="match status" value="1"/>
</dbReference>
<evidence type="ECO:0000256" key="3">
    <source>
        <dbReference type="ARBA" id="ARBA00018426"/>
    </source>
</evidence>
<dbReference type="Proteomes" id="UP000256964">
    <property type="component" value="Unassembled WGS sequence"/>
</dbReference>
<gene>
    <name evidence="11" type="ORF">OH76DRAFT_1524877</name>
</gene>
<dbReference type="AlphaFoldDB" id="A0A371DSK5"/>
<evidence type="ECO:0000256" key="6">
    <source>
        <dbReference type="ARBA" id="ARBA00022840"/>
    </source>
</evidence>
<evidence type="ECO:0000256" key="5">
    <source>
        <dbReference type="ARBA" id="ARBA00022741"/>
    </source>
</evidence>
<dbReference type="STRING" id="139420.A0A371DSK5"/>
<evidence type="ECO:0000259" key="10">
    <source>
        <dbReference type="Pfam" id="PF01902"/>
    </source>
</evidence>
<comment type="catalytic activity">
    <reaction evidence="9">
        <text>diphthine-[translation elongation factor 2] + NH4(+) + ATP = diphthamide-[translation elongation factor 2] + AMP + diphosphate + H(+)</text>
        <dbReference type="Rhea" id="RHEA:19753"/>
        <dbReference type="Rhea" id="RHEA-COMP:10172"/>
        <dbReference type="Rhea" id="RHEA-COMP:10174"/>
        <dbReference type="ChEBI" id="CHEBI:15378"/>
        <dbReference type="ChEBI" id="CHEBI:16692"/>
        <dbReference type="ChEBI" id="CHEBI:28938"/>
        <dbReference type="ChEBI" id="CHEBI:30616"/>
        <dbReference type="ChEBI" id="CHEBI:33019"/>
        <dbReference type="ChEBI" id="CHEBI:82696"/>
        <dbReference type="ChEBI" id="CHEBI:456215"/>
        <dbReference type="EC" id="6.3.1.14"/>
    </reaction>
</comment>
<feature type="domain" description="Diphthamide synthase" evidence="10">
    <location>
        <begin position="122"/>
        <end position="274"/>
    </location>
</feature>
<dbReference type="Pfam" id="PF01042">
    <property type="entry name" value="Ribonuc_L-PSP"/>
    <property type="match status" value="2"/>
</dbReference>
<dbReference type="Pfam" id="PF01902">
    <property type="entry name" value="Diphthami_syn_2"/>
    <property type="match status" value="1"/>
</dbReference>
<dbReference type="PANTHER" id="PTHR12196:SF2">
    <property type="entry name" value="DIPHTHINE--AMMONIA LIGASE"/>
    <property type="match status" value="1"/>
</dbReference>
<dbReference type="SUPFAM" id="SSF55298">
    <property type="entry name" value="YjgF-like"/>
    <property type="match status" value="2"/>
</dbReference>
<dbReference type="FunFam" id="3.40.50.620:FF:000145">
    <property type="entry name" value="ATP-binding domain containing protein"/>
    <property type="match status" value="1"/>
</dbReference>
<evidence type="ECO:0000313" key="12">
    <source>
        <dbReference type="Proteomes" id="UP000256964"/>
    </source>
</evidence>
<proteinExistence type="predicted"/>
<dbReference type="EMBL" id="KZ857382">
    <property type="protein sequence ID" value="RDX55527.1"/>
    <property type="molecule type" value="Genomic_DNA"/>
</dbReference>
<keyword evidence="5" id="KW-0547">Nucleotide-binding</keyword>
<dbReference type="GO" id="GO:0017178">
    <property type="term" value="F:diphthine-ammonia ligase activity"/>
    <property type="evidence" value="ECO:0007669"/>
    <property type="project" value="UniProtKB-EC"/>
</dbReference>
<dbReference type="InterPro" id="IPR035959">
    <property type="entry name" value="RutC-like_sf"/>
</dbReference>
<dbReference type="CDD" id="cd01994">
    <property type="entry name" value="AANH_PF0828-like"/>
    <property type="match status" value="1"/>
</dbReference>
<dbReference type="OrthoDB" id="686384at2759"/>
<dbReference type="InterPro" id="IPR030662">
    <property type="entry name" value="DPH6/MJ0570"/>
</dbReference>
<name>A0A371DSK5_9APHY</name>
<evidence type="ECO:0000256" key="8">
    <source>
        <dbReference type="ARBA" id="ARBA00031552"/>
    </source>
</evidence>
<evidence type="ECO:0000256" key="7">
    <source>
        <dbReference type="ARBA" id="ARBA00029814"/>
    </source>
</evidence>
<dbReference type="InterPro" id="IPR014729">
    <property type="entry name" value="Rossmann-like_a/b/a_fold"/>
</dbReference>